<gene>
    <name evidence="1" type="ORF">H5410_019308</name>
</gene>
<sequence length="321" mass="36411">MAKTSYFQGRCPPEHVNLSFCQFSCFIVHELFGHLEIRAHFCQIFRGLPLRHSLWIQLALTAKTSHFQDQTSLEACIPPFGQILCAIIHGLFGDLEFQAHFCKKLSRTSFKTSAIEPFGPYIQNIPFSRSKRAPEQVNPPFGRFLCAIIHRLFGDSVNPPFGRFLCAIIHGLFGDLEFRPHFCKKNSYASVKTLAMDPVGPHDQNVPFSRSNGPLSSSFFSKFFVDVRSDLSYGASCPSRPKRLISKVKRALEQVNLPFCQFSSAIVHGIFGAPKLRPHFCQQFLWTSVKSLAMDSSMDFLVIWNSEHNFAKNFSGRLLRP</sequence>
<accession>A0A9J5Z4V2</accession>
<proteinExistence type="predicted"/>
<keyword evidence="2" id="KW-1185">Reference proteome</keyword>
<comment type="caution">
    <text evidence="1">The sequence shown here is derived from an EMBL/GenBank/DDBJ whole genome shotgun (WGS) entry which is preliminary data.</text>
</comment>
<dbReference type="Proteomes" id="UP000824120">
    <property type="component" value="Chromosome 4"/>
</dbReference>
<protein>
    <submittedName>
        <fullName evidence="1">Uncharacterized protein</fullName>
    </submittedName>
</protein>
<evidence type="ECO:0000313" key="1">
    <source>
        <dbReference type="EMBL" id="KAG5608027.1"/>
    </source>
</evidence>
<dbReference type="AlphaFoldDB" id="A0A9J5Z4V2"/>
<organism evidence="1 2">
    <name type="scientific">Solanum commersonii</name>
    <name type="common">Commerson's wild potato</name>
    <name type="synonym">Commerson's nightshade</name>
    <dbReference type="NCBI Taxonomy" id="4109"/>
    <lineage>
        <taxon>Eukaryota</taxon>
        <taxon>Viridiplantae</taxon>
        <taxon>Streptophyta</taxon>
        <taxon>Embryophyta</taxon>
        <taxon>Tracheophyta</taxon>
        <taxon>Spermatophyta</taxon>
        <taxon>Magnoliopsida</taxon>
        <taxon>eudicotyledons</taxon>
        <taxon>Gunneridae</taxon>
        <taxon>Pentapetalae</taxon>
        <taxon>asterids</taxon>
        <taxon>lamiids</taxon>
        <taxon>Solanales</taxon>
        <taxon>Solanaceae</taxon>
        <taxon>Solanoideae</taxon>
        <taxon>Solaneae</taxon>
        <taxon>Solanum</taxon>
    </lineage>
</organism>
<reference evidence="1 2" key="1">
    <citation type="submission" date="2020-09" db="EMBL/GenBank/DDBJ databases">
        <title>De no assembly of potato wild relative species, Solanum commersonii.</title>
        <authorList>
            <person name="Cho K."/>
        </authorList>
    </citation>
    <scope>NUCLEOTIDE SEQUENCE [LARGE SCALE GENOMIC DNA]</scope>
    <source>
        <strain evidence="1">LZ3.2</strain>
        <tissue evidence="1">Leaf</tissue>
    </source>
</reference>
<dbReference type="EMBL" id="JACXVP010000004">
    <property type="protein sequence ID" value="KAG5608027.1"/>
    <property type="molecule type" value="Genomic_DNA"/>
</dbReference>
<name>A0A9J5Z4V2_SOLCO</name>
<evidence type="ECO:0000313" key="2">
    <source>
        <dbReference type="Proteomes" id="UP000824120"/>
    </source>
</evidence>